<gene>
    <name evidence="1" type="ORF">ATANTOWER_027537</name>
</gene>
<proteinExistence type="predicted"/>
<dbReference type="Proteomes" id="UP001345963">
    <property type="component" value="Unassembled WGS sequence"/>
</dbReference>
<evidence type="ECO:0000313" key="2">
    <source>
        <dbReference type="Proteomes" id="UP001345963"/>
    </source>
</evidence>
<keyword evidence="2" id="KW-1185">Reference proteome</keyword>
<sequence>MLSQGTILVLRHIQEHLFKYNHHHIHQGRGCYRNCPDEGSITHLLTISDDLWRWRSFIHVPRTPPVQLTETADRLKGTDTPEHWYPRASWNIKNIHILLGGSYCREAKSKAVESLLNMQHKPFFLFYIIGNNSGKNRVYNRRFQLSLTVNVHLRSTGHLVGGKLQDHNCSFCKCSFAKSVCKTVGGCSLSEESTGNLTGIFLTVGRCWCIQT</sequence>
<organism evidence="1 2">
    <name type="scientific">Ataeniobius toweri</name>
    <dbReference type="NCBI Taxonomy" id="208326"/>
    <lineage>
        <taxon>Eukaryota</taxon>
        <taxon>Metazoa</taxon>
        <taxon>Chordata</taxon>
        <taxon>Craniata</taxon>
        <taxon>Vertebrata</taxon>
        <taxon>Euteleostomi</taxon>
        <taxon>Actinopterygii</taxon>
        <taxon>Neopterygii</taxon>
        <taxon>Teleostei</taxon>
        <taxon>Neoteleostei</taxon>
        <taxon>Acanthomorphata</taxon>
        <taxon>Ovalentaria</taxon>
        <taxon>Atherinomorphae</taxon>
        <taxon>Cyprinodontiformes</taxon>
        <taxon>Goodeidae</taxon>
        <taxon>Ataeniobius</taxon>
    </lineage>
</organism>
<reference evidence="1 2" key="1">
    <citation type="submission" date="2021-07" db="EMBL/GenBank/DDBJ databases">
        <authorList>
            <person name="Palmer J.M."/>
        </authorList>
    </citation>
    <scope>NUCLEOTIDE SEQUENCE [LARGE SCALE GENOMIC DNA]</scope>
    <source>
        <strain evidence="1 2">AT_MEX2019</strain>
        <tissue evidence="1">Muscle</tissue>
    </source>
</reference>
<comment type="caution">
    <text evidence="1">The sequence shown here is derived from an EMBL/GenBank/DDBJ whole genome shotgun (WGS) entry which is preliminary data.</text>
</comment>
<protein>
    <submittedName>
        <fullName evidence="1">Uncharacterized protein</fullName>
    </submittedName>
</protein>
<evidence type="ECO:0000313" key="1">
    <source>
        <dbReference type="EMBL" id="MED6244915.1"/>
    </source>
</evidence>
<name>A0ABU7B5L5_9TELE</name>
<dbReference type="EMBL" id="JAHUTI010040012">
    <property type="protein sequence ID" value="MED6244915.1"/>
    <property type="molecule type" value="Genomic_DNA"/>
</dbReference>
<accession>A0ABU7B5L5</accession>